<dbReference type="Proteomes" id="UP000886047">
    <property type="component" value="Unassembled WGS sequence"/>
</dbReference>
<feature type="transmembrane region" description="Helical" evidence="9">
    <location>
        <begin position="388"/>
        <end position="413"/>
    </location>
</feature>
<dbReference type="CDD" id="cd04606">
    <property type="entry name" value="CBS_pair_Mg_transporter"/>
    <property type="match status" value="1"/>
</dbReference>
<dbReference type="InterPro" id="IPR006669">
    <property type="entry name" value="MgtE_transporter"/>
</dbReference>
<dbReference type="PANTHER" id="PTHR43773:SF1">
    <property type="entry name" value="MAGNESIUM TRANSPORTER MGTE"/>
    <property type="match status" value="1"/>
</dbReference>
<protein>
    <recommendedName>
        <fullName evidence="9">Magnesium transporter MgtE</fullName>
    </recommendedName>
</protein>
<evidence type="ECO:0000256" key="3">
    <source>
        <dbReference type="ARBA" id="ARBA00022448"/>
    </source>
</evidence>
<dbReference type="NCBIfam" id="TIGR00400">
    <property type="entry name" value="mgtE"/>
    <property type="match status" value="1"/>
</dbReference>
<dbReference type="Gene3D" id="3.10.580.10">
    <property type="entry name" value="CBS-domain"/>
    <property type="match status" value="1"/>
</dbReference>
<comment type="subunit">
    <text evidence="9">Homodimer.</text>
</comment>
<feature type="domain" description="CBS" evidence="10">
    <location>
        <begin position="204"/>
        <end position="260"/>
    </location>
</feature>
<dbReference type="Pfam" id="PF00571">
    <property type="entry name" value="CBS"/>
    <property type="match status" value="2"/>
</dbReference>
<dbReference type="Pfam" id="PF03448">
    <property type="entry name" value="MgtE_N"/>
    <property type="match status" value="1"/>
</dbReference>
<evidence type="ECO:0000256" key="9">
    <source>
        <dbReference type="RuleBase" id="RU362011"/>
    </source>
</evidence>
<dbReference type="InterPro" id="IPR038076">
    <property type="entry name" value="MgtE_N_sf"/>
</dbReference>
<organism evidence="11">
    <name type="scientific">Mariniphaga anaerophila</name>
    <dbReference type="NCBI Taxonomy" id="1484053"/>
    <lineage>
        <taxon>Bacteria</taxon>
        <taxon>Pseudomonadati</taxon>
        <taxon>Bacteroidota</taxon>
        <taxon>Bacteroidia</taxon>
        <taxon>Marinilabiliales</taxon>
        <taxon>Prolixibacteraceae</taxon>
        <taxon>Mariniphaga</taxon>
    </lineage>
</organism>
<dbReference type="Pfam" id="PF01769">
    <property type="entry name" value="MgtE"/>
    <property type="match status" value="1"/>
</dbReference>
<keyword evidence="9" id="KW-1003">Cell membrane</keyword>
<keyword evidence="9" id="KW-0479">Metal-binding</keyword>
<dbReference type="InterPro" id="IPR006667">
    <property type="entry name" value="SLC41_membr_dom"/>
</dbReference>
<dbReference type="PROSITE" id="PS51371">
    <property type="entry name" value="CBS"/>
    <property type="match status" value="2"/>
</dbReference>
<dbReference type="SMART" id="SM00924">
    <property type="entry name" value="MgtE_N"/>
    <property type="match status" value="1"/>
</dbReference>
<evidence type="ECO:0000313" key="11">
    <source>
        <dbReference type="EMBL" id="HDR52245.1"/>
    </source>
</evidence>
<comment type="caution">
    <text evidence="11">The sequence shown here is derived from an EMBL/GenBank/DDBJ whole genome shotgun (WGS) entry which is preliminary data.</text>
</comment>
<dbReference type="PANTHER" id="PTHR43773">
    <property type="entry name" value="MAGNESIUM TRANSPORTER MGTE"/>
    <property type="match status" value="1"/>
</dbReference>
<reference evidence="11" key="1">
    <citation type="journal article" date="2020" name="mSystems">
        <title>Genome- and Community-Level Interaction Insights into Carbon Utilization and Element Cycling Functions of Hydrothermarchaeota in Hydrothermal Sediment.</title>
        <authorList>
            <person name="Zhou Z."/>
            <person name="Liu Y."/>
            <person name="Xu W."/>
            <person name="Pan J."/>
            <person name="Luo Z.H."/>
            <person name="Li M."/>
        </authorList>
    </citation>
    <scope>NUCLEOTIDE SEQUENCE [LARGE SCALE GENOMIC DNA]</scope>
    <source>
        <strain evidence="11">SpSt-1217</strain>
    </source>
</reference>
<dbReference type="Gene3D" id="1.10.357.20">
    <property type="entry name" value="SLC41 divalent cation transporters, integral membrane domain"/>
    <property type="match status" value="1"/>
</dbReference>
<evidence type="ECO:0000256" key="7">
    <source>
        <dbReference type="ARBA" id="ARBA00023136"/>
    </source>
</evidence>
<dbReference type="SUPFAM" id="SSF161093">
    <property type="entry name" value="MgtE membrane domain-like"/>
    <property type="match status" value="1"/>
</dbReference>
<feature type="domain" description="CBS" evidence="10">
    <location>
        <begin position="140"/>
        <end position="203"/>
    </location>
</feature>
<dbReference type="GO" id="GO:0015095">
    <property type="term" value="F:magnesium ion transmembrane transporter activity"/>
    <property type="evidence" value="ECO:0007669"/>
    <property type="project" value="UniProtKB-UniRule"/>
</dbReference>
<evidence type="ECO:0000256" key="5">
    <source>
        <dbReference type="ARBA" id="ARBA00022842"/>
    </source>
</evidence>
<dbReference type="InterPro" id="IPR000644">
    <property type="entry name" value="CBS_dom"/>
</dbReference>
<name>A0A831LMP5_9BACT</name>
<dbReference type="AlphaFoldDB" id="A0A831LMP5"/>
<dbReference type="GO" id="GO:0005886">
    <property type="term" value="C:plasma membrane"/>
    <property type="evidence" value="ECO:0007669"/>
    <property type="project" value="UniProtKB-SubCell"/>
</dbReference>
<evidence type="ECO:0000256" key="8">
    <source>
        <dbReference type="PROSITE-ProRule" id="PRU00703"/>
    </source>
</evidence>
<proteinExistence type="inferred from homology"/>
<keyword evidence="3 9" id="KW-0813">Transport</keyword>
<comment type="subcellular location">
    <subcellularLocation>
        <location evidence="9">Cell membrane</location>
        <topology evidence="9">Multi-pass membrane protein</topology>
    </subcellularLocation>
    <subcellularLocation>
        <location evidence="1">Membrane</location>
        <topology evidence="1">Multi-pass membrane protein</topology>
    </subcellularLocation>
</comment>
<keyword evidence="4 9" id="KW-0812">Transmembrane</keyword>
<dbReference type="Gene3D" id="1.25.60.10">
    <property type="entry name" value="MgtE N-terminal domain-like"/>
    <property type="match status" value="1"/>
</dbReference>
<dbReference type="InterPro" id="IPR006668">
    <property type="entry name" value="Mg_transptr_MgtE_intracell_dom"/>
</dbReference>
<evidence type="ECO:0000259" key="10">
    <source>
        <dbReference type="PROSITE" id="PS51371"/>
    </source>
</evidence>
<keyword evidence="8" id="KW-0129">CBS domain</keyword>
<evidence type="ECO:0000256" key="4">
    <source>
        <dbReference type="ARBA" id="ARBA00022692"/>
    </source>
</evidence>
<dbReference type="InterPro" id="IPR036739">
    <property type="entry name" value="SLC41_membr_dom_sf"/>
</dbReference>
<dbReference type="EMBL" id="DSDK01000644">
    <property type="protein sequence ID" value="HDR52245.1"/>
    <property type="molecule type" value="Genomic_DNA"/>
</dbReference>
<evidence type="ECO:0000256" key="2">
    <source>
        <dbReference type="ARBA" id="ARBA00009749"/>
    </source>
</evidence>
<keyword evidence="6 9" id="KW-1133">Transmembrane helix</keyword>
<keyword evidence="5 9" id="KW-0460">Magnesium</keyword>
<dbReference type="SUPFAM" id="SSF54631">
    <property type="entry name" value="CBS-domain pair"/>
    <property type="match status" value="1"/>
</dbReference>
<keyword evidence="7 9" id="KW-0472">Membrane</keyword>
<dbReference type="SUPFAM" id="SSF158791">
    <property type="entry name" value="MgtE N-terminal domain-like"/>
    <property type="match status" value="1"/>
</dbReference>
<sequence length="450" mass="50624">MEEVMISIRELLELIDNRQWKELRQELEKLDPAEIAEIIEDLKREGDDIILFRLLPRETAKETFFRLEYDKQEELLEGLADRKHLLAELLNDLAPDDRTALFEELPGPVTQRLIQLLSPEERKISIQLLGYPEDSIGRLMTPDYVAVKPEMTIEQALDHIRQFGKDSETLNVVYVVDKNWKLIDEIRLREILLAKSGQTIEDLMDNRFVALNVLDDQETVINIFHDYDRVALPVINTEGILLGIVTFDDVMDVEEEEATEDFHKFGSIQDLIFNPARAKVFLLYKKRIVWLVILVFMNVFSGAAIAGFEDTIQAMVSLVFFLPLLIDSGGNAGAQSATLMIRALATGDVITKDWLRLLGKELMVALLLGLTMAIAVSLVASFRAPEIITVVGLSMMCTVLAGSLIGLSLPFIFTILKQDPATASAPLITSLADISGVLIYFSIATWYLGI</sequence>
<feature type="transmembrane region" description="Helical" evidence="9">
    <location>
        <begin position="362"/>
        <end position="382"/>
    </location>
</feature>
<dbReference type="GO" id="GO:0046872">
    <property type="term" value="F:metal ion binding"/>
    <property type="evidence" value="ECO:0007669"/>
    <property type="project" value="UniProtKB-KW"/>
</dbReference>
<evidence type="ECO:0000256" key="1">
    <source>
        <dbReference type="ARBA" id="ARBA00004141"/>
    </source>
</evidence>
<feature type="transmembrane region" description="Helical" evidence="9">
    <location>
        <begin position="288"/>
        <end position="308"/>
    </location>
</feature>
<feature type="transmembrane region" description="Helical" evidence="9">
    <location>
        <begin position="425"/>
        <end position="448"/>
    </location>
</feature>
<comment type="function">
    <text evidence="9">Acts as a magnesium transporter.</text>
</comment>
<evidence type="ECO:0000256" key="6">
    <source>
        <dbReference type="ARBA" id="ARBA00022989"/>
    </source>
</evidence>
<dbReference type="InterPro" id="IPR046342">
    <property type="entry name" value="CBS_dom_sf"/>
</dbReference>
<accession>A0A831LMP5</accession>
<gene>
    <name evidence="11" type="primary">mgtE</name>
    <name evidence="11" type="ORF">ENN90_11600</name>
</gene>
<feature type="transmembrane region" description="Helical" evidence="9">
    <location>
        <begin position="314"/>
        <end position="334"/>
    </location>
</feature>
<comment type="similarity">
    <text evidence="2 9">Belongs to the SLC41A transporter family.</text>
</comment>